<dbReference type="PANTHER" id="PTHR31871:SF1">
    <property type="entry name" value="HISTIDINE-TRNA LIGASE"/>
    <property type="match status" value="1"/>
</dbReference>
<dbReference type="Proteomes" id="UP000326939">
    <property type="component" value="Chromosome 16"/>
</dbReference>
<keyword evidence="4" id="KW-1185">Reference proteome</keyword>
<reference evidence="4" key="1">
    <citation type="journal article" date="2019" name="Gigascience">
        <title>De novo genome assembly of the endangered Acer yangbiense, a plant species with extremely small populations endemic to Yunnan Province, China.</title>
        <authorList>
            <person name="Yang J."/>
            <person name="Wariss H.M."/>
            <person name="Tao L."/>
            <person name="Zhang R."/>
            <person name="Yun Q."/>
            <person name="Hollingsworth P."/>
            <person name="Dao Z."/>
            <person name="Luo G."/>
            <person name="Guo H."/>
            <person name="Ma Y."/>
            <person name="Sun W."/>
        </authorList>
    </citation>
    <scope>NUCLEOTIDE SEQUENCE [LARGE SCALE GENOMIC DNA]</scope>
    <source>
        <strain evidence="4">cv. br00</strain>
    </source>
</reference>
<evidence type="ECO:0000256" key="1">
    <source>
        <dbReference type="SAM" id="MobiDB-lite"/>
    </source>
</evidence>
<dbReference type="InterPro" id="IPR006476">
    <property type="entry name" value="CHP01589_pln"/>
</dbReference>
<accession>A0A5N5JJD8</accession>
<dbReference type="PANTHER" id="PTHR31871">
    <property type="entry name" value="OS02G0137100 PROTEIN"/>
    <property type="match status" value="1"/>
</dbReference>
<reference evidence="2" key="2">
    <citation type="journal article" date="2019" name="Nat. Commun.">
        <title>Genome-wide analysis of Cushion willow provides insights into alpine plant divergence in a biodiversity hotspot.</title>
        <authorList>
            <person name="Chen J.H."/>
            <person name="Huang Y."/>
            <person name="Brachi B."/>
            <person name="Yun Q.Z."/>
            <person name="Zhang W."/>
            <person name="Lu W."/>
            <person name="Li H.N."/>
            <person name="Li W.Q."/>
            <person name="Sun X.D."/>
            <person name="Wang G.Y."/>
            <person name="He J."/>
            <person name="Zhou Z."/>
            <person name="Chen K.Y."/>
            <person name="Ji Y.H."/>
            <person name="Shi M.M."/>
            <person name="Sun W.G."/>
            <person name="Yang Y.P."/>
            <person name="Zhang R.G."/>
            <person name="Abbott R.J."/>
            <person name="Sun H."/>
        </authorList>
    </citation>
    <scope>NUCLEOTIDE SEQUENCE</scope>
    <source>
        <strain evidence="2">Br00</strain>
        <tissue evidence="2">Leaf</tissue>
    </source>
</reference>
<organism evidence="2 4">
    <name type="scientific">Salix brachista</name>
    <dbReference type="NCBI Taxonomy" id="2182728"/>
    <lineage>
        <taxon>Eukaryota</taxon>
        <taxon>Viridiplantae</taxon>
        <taxon>Streptophyta</taxon>
        <taxon>Embryophyta</taxon>
        <taxon>Tracheophyta</taxon>
        <taxon>Spermatophyta</taxon>
        <taxon>Magnoliopsida</taxon>
        <taxon>eudicotyledons</taxon>
        <taxon>Gunneridae</taxon>
        <taxon>Pentapetalae</taxon>
        <taxon>rosids</taxon>
        <taxon>fabids</taxon>
        <taxon>Malpighiales</taxon>
        <taxon>Salicaceae</taxon>
        <taxon>Saliceae</taxon>
        <taxon>Salix</taxon>
    </lineage>
</organism>
<dbReference type="AlphaFoldDB" id="A0A5N5JJD8"/>
<dbReference type="NCBIfam" id="TIGR01589">
    <property type="entry name" value="A_thal_3526"/>
    <property type="match status" value="1"/>
</dbReference>
<sequence length="409" mass="45173">MSSGPVRRVLPKDIQVVQNLIERCLQLYMNQNEVVETLLAQAKIEPGFTELVALLRVVYCLLDPLKVLLNVVTMLLDNFARYYQFMNGTTRHHQFACLSGWEGSHPSVDSAIAVTLATEWNLKNLLIWQKLEEENGEFFRAYYLRLKVKQQIEEFNKLLVQQAHLMHDLNSTGVAPMPTSNGFHISPWYGRGLVRKVGVHQNTACYGPDHTGSTLKPESMHHPVGSSLTNAYTNGGSSLHSRMHAAVEISARANRIDAAPNMLSMQSSNMGLLHGMNGGMIKSEAGYSGTSPYMFGTDGNVLEARPSIADASVASFSSVDSSSQALNESILDADSSSFGFLSQIPQVFSLSDLTADFTQSSEILENYSRSPFLAADDNFPDSREREHPGDNRMLDSISEGMSYDDFGSE</sequence>
<comment type="caution">
    <text evidence="2">The sequence shown here is derived from an EMBL/GenBank/DDBJ whole genome shotgun (WGS) entry which is preliminary data.</text>
</comment>
<name>A0A5N5JJD8_9ROSI</name>
<dbReference type="EMBL" id="VDCV01000016">
    <property type="protein sequence ID" value="KAB5519328.1"/>
    <property type="molecule type" value="Genomic_DNA"/>
</dbReference>
<evidence type="ECO:0000313" key="4">
    <source>
        <dbReference type="Proteomes" id="UP000326939"/>
    </source>
</evidence>
<reference evidence="2" key="3">
    <citation type="submission" date="2019-05" db="EMBL/GenBank/DDBJ databases">
        <authorList>
            <person name="Zhang R."/>
        </authorList>
    </citation>
    <scope>NUCLEOTIDE SEQUENCE [LARGE SCALE GENOMIC DNA]</scope>
    <source>
        <strain evidence="2">Br00</strain>
        <tissue evidence="2">Leaf</tissue>
    </source>
</reference>
<protein>
    <submittedName>
        <fullName evidence="2">Uncharacterized protein</fullName>
    </submittedName>
</protein>
<dbReference type="EMBL" id="VDCV01000016">
    <property type="protein sequence ID" value="KAB5519375.1"/>
    <property type="molecule type" value="Genomic_DNA"/>
</dbReference>
<feature type="region of interest" description="Disordered" evidence="1">
    <location>
        <begin position="375"/>
        <end position="409"/>
    </location>
</feature>
<evidence type="ECO:0000313" key="3">
    <source>
        <dbReference type="EMBL" id="KAB5519375.1"/>
    </source>
</evidence>
<gene>
    <name evidence="2" type="ORF">DKX38_023647</name>
    <name evidence="3" type="ORF">DKX38_023694</name>
</gene>
<dbReference type="Pfam" id="PF09713">
    <property type="entry name" value="A_thal_3526"/>
    <property type="match status" value="1"/>
</dbReference>
<evidence type="ECO:0000313" key="2">
    <source>
        <dbReference type="EMBL" id="KAB5519328.1"/>
    </source>
</evidence>
<proteinExistence type="predicted"/>
<feature type="compositionally biased region" description="Basic and acidic residues" evidence="1">
    <location>
        <begin position="380"/>
        <end position="393"/>
    </location>
</feature>